<dbReference type="GO" id="GO:0006955">
    <property type="term" value="P:immune response"/>
    <property type="evidence" value="ECO:0007669"/>
    <property type="project" value="TreeGrafter"/>
</dbReference>
<evidence type="ECO:0000256" key="5">
    <source>
        <dbReference type="ARBA" id="ARBA00022989"/>
    </source>
</evidence>
<proteinExistence type="predicted"/>
<dbReference type="GO" id="GO:0042102">
    <property type="term" value="P:positive regulation of T cell proliferation"/>
    <property type="evidence" value="ECO:0007669"/>
    <property type="project" value="TreeGrafter"/>
</dbReference>
<evidence type="ECO:0000256" key="3">
    <source>
        <dbReference type="ARBA" id="ARBA00022692"/>
    </source>
</evidence>
<dbReference type="InterPro" id="IPR053896">
    <property type="entry name" value="BTN3A2-like_Ig-C"/>
</dbReference>
<dbReference type="Proteomes" id="UP000002852">
    <property type="component" value="Unassembled WGS sequence"/>
</dbReference>
<dbReference type="InterPro" id="IPR051713">
    <property type="entry name" value="T-cell_Activation_Regulation"/>
</dbReference>
<name>M4ALD5_XIPMA</name>
<dbReference type="OMA" id="STSEYNQ"/>
<keyword evidence="5" id="KW-1133">Transmembrane helix</keyword>
<evidence type="ECO:0000256" key="11">
    <source>
        <dbReference type="SAM" id="MobiDB-lite"/>
    </source>
</evidence>
<dbReference type="GO" id="GO:0009897">
    <property type="term" value="C:external side of plasma membrane"/>
    <property type="evidence" value="ECO:0007669"/>
    <property type="project" value="TreeGrafter"/>
</dbReference>
<accession>M4ALD5</accession>
<dbReference type="InterPro" id="IPR013783">
    <property type="entry name" value="Ig-like_fold"/>
</dbReference>
<dbReference type="Pfam" id="PF07686">
    <property type="entry name" value="V-set"/>
    <property type="match status" value="1"/>
</dbReference>
<keyword evidence="14" id="KW-1185">Reference proteome</keyword>
<keyword evidence="6" id="KW-0472">Membrane</keyword>
<dbReference type="PROSITE" id="PS50835">
    <property type="entry name" value="IG_LIKE"/>
    <property type="match status" value="2"/>
</dbReference>
<sequence>QDLKSNCFFCNKVQSCVLPCSVSSGSDVIINWSRLTPADGTAHCYYDNQDQLGHQSQNFRGRTSLFTDQVSRGNASLLLTGVKVQDEGTYRCNTSNTSGNKLCFIAAPVSDIRIHQDGNRITCSSEGIYPQPELTWSTEPPSNTTLQNRTTVHQTEEKLYDISSSLTVPDGSDRIYSCTIRTRRNQRRATLQKLSKNQNQMVLVQNGIRESSGQTSSGSQCPSPDQQDGGVYVL</sequence>
<feature type="region of interest" description="Disordered" evidence="11">
    <location>
        <begin position="209"/>
        <end position="234"/>
    </location>
</feature>
<keyword evidence="10" id="KW-0393">Immunoglobulin domain</keyword>
<feature type="domain" description="Ig-like" evidence="12">
    <location>
        <begin position="1"/>
        <end position="103"/>
    </location>
</feature>
<reference evidence="14" key="2">
    <citation type="journal article" date="2013" name="Nat. Genet.">
        <title>The genome of the platyfish, Xiphophorus maculatus, provides insights into evolutionary adaptation and several complex traits.</title>
        <authorList>
            <person name="Schartl M."/>
            <person name="Walter R.B."/>
            <person name="Shen Y."/>
            <person name="Garcia T."/>
            <person name="Catchen J."/>
            <person name="Amores A."/>
            <person name="Braasch I."/>
            <person name="Chalopin D."/>
            <person name="Volff J.N."/>
            <person name="Lesch K.P."/>
            <person name="Bisazza A."/>
            <person name="Minx P."/>
            <person name="Hillier L."/>
            <person name="Wilson R.K."/>
            <person name="Fuerstenberg S."/>
            <person name="Boore J."/>
            <person name="Searle S."/>
            <person name="Postlethwait J.H."/>
            <person name="Warren W.C."/>
        </authorList>
    </citation>
    <scope>NUCLEOTIDE SEQUENCE [LARGE SCALE GENOMIC DNA]</scope>
    <source>
        <strain evidence="14">JP 163 A</strain>
    </source>
</reference>
<evidence type="ECO:0000256" key="10">
    <source>
        <dbReference type="ARBA" id="ARBA00023319"/>
    </source>
</evidence>
<dbReference type="PANTHER" id="PTHR25466">
    <property type="entry name" value="T-LYMPHOCYTE ACTIVATION ANTIGEN"/>
    <property type="match status" value="1"/>
</dbReference>
<dbReference type="HOGENOM" id="CLU_013137_8_5_1"/>
<evidence type="ECO:0000256" key="9">
    <source>
        <dbReference type="ARBA" id="ARBA00023180"/>
    </source>
</evidence>
<evidence type="ECO:0000259" key="12">
    <source>
        <dbReference type="PROSITE" id="PS50835"/>
    </source>
</evidence>
<dbReference type="GeneTree" id="ENSGT01050000244843"/>
<evidence type="ECO:0000313" key="13">
    <source>
        <dbReference type="Ensembl" id="ENSXMAP00000015279.2"/>
    </source>
</evidence>
<evidence type="ECO:0000313" key="14">
    <source>
        <dbReference type="Proteomes" id="UP000002852"/>
    </source>
</evidence>
<reference evidence="14" key="1">
    <citation type="submission" date="2012-01" db="EMBL/GenBank/DDBJ databases">
        <authorList>
            <person name="Walter R."/>
            <person name="Schartl M."/>
            <person name="Warren W."/>
        </authorList>
    </citation>
    <scope>NUCLEOTIDE SEQUENCE [LARGE SCALE GENOMIC DNA]</scope>
    <source>
        <strain evidence="14">JP 163 A</strain>
    </source>
</reference>
<feature type="domain" description="Ig-like" evidence="12">
    <location>
        <begin position="108"/>
        <end position="195"/>
    </location>
</feature>
<dbReference type="InParanoid" id="M4ALD5"/>
<keyword evidence="7" id="KW-1015">Disulfide bond</keyword>
<dbReference type="Ensembl" id="ENSXMAT00000015300.2">
    <property type="protein sequence ID" value="ENSXMAP00000015279.2"/>
    <property type="gene ID" value="ENSXMAG00000015260.2"/>
</dbReference>
<evidence type="ECO:0000256" key="4">
    <source>
        <dbReference type="ARBA" id="ARBA00022729"/>
    </source>
</evidence>
<dbReference type="InterPro" id="IPR007110">
    <property type="entry name" value="Ig-like_dom"/>
</dbReference>
<keyword evidence="9" id="KW-0325">Glycoprotein</keyword>
<evidence type="ECO:0000256" key="6">
    <source>
        <dbReference type="ARBA" id="ARBA00023136"/>
    </source>
</evidence>
<keyword evidence="3" id="KW-0812">Transmembrane</keyword>
<reference evidence="13" key="4">
    <citation type="submission" date="2025-09" db="UniProtKB">
        <authorList>
            <consortium name="Ensembl"/>
        </authorList>
    </citation>
    <scope>IDENTIFICATION</scope>
    <source>
        <strain evidence="13">JP 163 A</strain>
    </source>
</reference>
<dbReference type="InterPro" id="IPR013106">
    <property type="entry name" value="Ig_V-set"/>
</dbReference>
<dbReference type="Gene3D" id="2.60.40.10">
    <property type="entry name" value="Immunoglobulins"/>
    <property type="match status" value="2"/>
</dbReference>
<dbReference type="InterPro" id="IPR036179">
    <property type="entry name" value="Ig-like_dom_sf"/>
</dbReference>
<comment type="subcellular location">
    <subcellularLocation>
        <location evidence="1">Cell membrane</location>
        <topology evidence="1">Single-pass type I membrane protein</topology>
    </subcellularLocation>
</comment>
<dbReference type="FunFam" id="2.60.40.10:FF:000142">
    <property type="entry name" value="V-set domain-containing T-cell activation inhibitor 1"/>
    <property type="match status" value="1"/>
</dbReference>
<organism evidence="13 14">
    <name type="scientific">Xiphophorus maculatus</name>
    <name type="common">Southern platyfish</name>
    <name type="synonym">Platypoecilus maculatus</name>
    <dbReference type="NCBI Taxonomy" id="8083"/>
    <lineage>
        <taxon>Eukaryota</taxon>
        <taxon>Metazoa</taxon>
        <taxon>Chordata</taxon>
        <taxon>Craniata</taxon>
        <taxon>Vertebrata</taxon>
        <taxon>Euteleostomi</taxon>
        <taxon>Actinopterygii</taxon>
        <taxon>Neopterygii</taxon>
        <taxon>Teleostei</taxon>
        <taxon>Neoteleostei</taxon>
        <taxon>Acanthomorphata</taxon>
        <taxon>Ovalentaria</taxon>
        <taxon>Atherinomorphae</taxon>
        <taxon>Cyprinodontiformes</taxon>
        <taxon>Poeciliidae</taxon>
        <taxon>Poeciliinae</taxon>
        <taxon>Xiphophorus</taxon>
    </lineage>
</organism>
<dbReference type="SMART" id="SM00406">
    <property type="entry name" value="IGv"/>
    <property type="match status" value="1"/>
</dbReference>
<dbReference type="GO" id="GO:0071222">
    <property type="term" value="P:cellular response to lipopolysaccharide"/>
    <property type="evidence" value="ECO:0007669"/>
    <property type="project" value="TreeGrafter"/>
</dbReference>
<keyword evidence="2" id="KW-1003">Cell membrane</keyword>
<evidence type="ECO:0000256" key="8">
    <source>
        <dbReference type="ARBA" id="ARBA00023170"/>
    </source>
</evidence>
<keyword evidence="8" id="KW-0675">Receptor</keyword>
<dbReference type="GO" id="GO:0031295">
    <property type="term" value="P:T cell costimulation"/>
    <property type="evidence" value="ECO:0007669"/>
    <property type="project" value="TreeGrafter"/>
</dbReference>
<dbReference type="eggNOG" id="ENOG502S3IN">
    <property type="taxonomic scope" value="Eukaryota"/>
</dbReference>
<keyword evidence="4" id="KW-0732">Signal</keyword>
<feature type="compositionally biased region" description="Polar residues" evidence="11">
    <location>
        <begin position="209"/>
        <end position="226"/>
    </location>
</feature>
<dbReference type="Pfam" id="PF22705">
    <property type="entry name" value="C2-set_3"/>
    <property type="match status" value="1"/>
</dbReference>
<reference evidence="13" key="3">
    <citation type="submission" date="2025-08" db="UniProtKB">
        <authorList>
            <consortium name="Ensembl"/>
        </authorList>
    </citation>
    <scope>IDENTIFICATION</scope>
    <source>
        <strain evidence="13">JP 163 A</strain>
    </source>
</reference>
<dbReference type="AlphaFoldDB" id="M4ALD5"/>
<dbReference type="GO" id="GO:0042130">
    <property type="term" value="P:negative regulation of T cell proliferation"/>
    <property type="evidence" value="ECO:0007669"/>
    <property type="project" value="TreeGrafter"/>
</dbReference>
<dbReference type="GO" id="GO:0007166">
    <property type="term" value="P:cell surface receptor signaling pathway"/>
    <property type="evidence" value="ECO:0007669"/>
    <property type="project" value="TreeGrafter"/>
</dbReference>
<dbReference type="SUPFAM" id="SSF48726">
    <property type="entry name" value="Immunoglobulin"/>
    <property type="match status" value="2"/>
</dbReference>
<evidence type="ECO:0000256" key="2">
    <source>
        <dbReference type="ARBA" id="ARBA00022475"/>
    </source>
</evidence>
<protein>
    <recommendedName>
        <fullName evidence="12">Ig-like domain-containing protein</fullName>
    </recommendedName>
</protein>
<evidence type="ECO:0000256" key="1">
    <source>
        <dbReference type="ARBA" id="ARBA00004251"/>
    </source>
</evidence>
<evidence type="ECO:0000256" key="7">
    <source>
        <dbReference type="ARBA" id="ARBA00023157"/>
    </source>
</evidence>
<dbReference type="PANTHER" id="PTHR25466:SF14">
    <property type="entry name" value="BUTYROPHILIN SUBFAMILY 2 MEMBER A2-LIKE-RELATED"/>
    <property type="match status" value="1"/>
</dbReference>